<dbReference type="InterPro" id="IPR012997">
    <property type="entry name" value="RplA"/>
</dbReference>
<dbReference type="GO" id="GO:0071555">
    <property type="term" value="P:cell wall organization"/>
    <property type="evidence" value="ECO:0007669"/>
    <property type="project" value="UniProtKB-KW"/>
</dbReference>
<keyword evidence="4" id="KW-1003">Cell membrane</keyword>
<dbReference type="InterPro" id="IPR034718">
    <property type="entry name" value="RlpA"/>
</dbReference>
<dbReference type="EC" id="4.2.2.-" evidence="4"/>
<gene>
    <name evidence="4" type="primary">rlpA</name>
    <name evidence="8" type="ORF">M947_00610</name>
</gene>
<feature type="compositionally biased region" description="Basic and acidic residues" evidence="6">
    <location>
        <begin position="36"/>
        <end position="47"/>
    </location>
</feature>
<dbReference type="InterPro" id="IPR036908">
    <property type="entry name" value="RlpA-like_sf"/>
</dbReference>
<organism evidence="8 9">
    <name type="scientific">Sulfurimonas hongkongensis</name>
    <dbReference type="NCBI Taxonomy" id="1172190"/>
    <lineage>
        <taxon>Bacteria</taxon>
        <taxon>Pseudomonadati</taxon>
        <taxon>Campylobacterota</taxon>
        <taxon>Epsilonproteobacteria</taxon>
        <taxon>Campylobacterales</taxon>
        <taxon>Sulfurimonadaceae</taxon>
        <taxon>Sulfurimonas</taxon>
    </lineage>
</organism>
<dbReference type="Gene3D" id="2.40.40.10">
    <property type="entry name" value="RlpA-like domain"/>
    <property type="match status" value="1"/>
</dbReference>
<reference evidence="8 9" key="1">
    <citation type="submission" date="2013-07" db="EMBL/GenBank/DDBJ databases">
        <title>Sulfurimonas hongkongensis AST-10 Genome Sequencing.</title>
        <authorList>
            <person name="Cai L."/>
            <person name="Zhang T."/>
        </authorList>
    </citation>
    <scope>NUCLEOTIDE SEQUENCE [LARGE SCALE GENOMIC DNA]</scope>
    <source>
        <strain evidence="8 9">AST-10</strain>
    </source>
</reference>
<proteinExistence type="inferred from homology"/>
<comment type="function">
    <text evidence="4">Lytic transglycosylase with a strong preference for naked glycan strands that lack stem peptides.</text>
</comment>
<evidence type="ECO:0000256" key="3">
    <source>
        <dbReference type="ARBA" id="ARBA00023316"/>
    </source>
</evidence>
<dbReference type="STRING" id="1172190.M947_00610"/>
<dbReference type="InterPro" id="IPR009009">
    <property type="entry name" value="RlpA-like_DPBB"/>
</dbReference>
<evidence type="ECO:0000313" key="8">
    <source>
        <dbReference type="EMBL" id="EQB40279.1"/>
    </source>
</evidence>
<comment type="subcellular location">
    <subcellularLocation>
        <location evidence="4">Cell membrane</location>
        <topology evidence="4">Lipid-anchor</topology>
    </subcellularLocation>
</comment>
<keyword evidence="4" id="KW-0449">Lipoprotein</keyword>
<accession>T0KTG6</accession>
<feature type="domain" description="SPOR" evidence="7">
    <location>
        <begin position="192"/>
        <end position="270"/>
    </location>
</feature>
<keyword evidence="9" id="KW-1185">Reference proteome</keyword>
<evidence type="ECO:0000256" key="6">
    <source>
        <dbReference type="SAM" id="MobiDB-lite"/>
    </source>
</evidence>
<dbReference type="CDD" id="cd22268">
    <property type="entry name" value="DPBB_RlpA-like"/>
    <property type="match status" value="1"/>
</dbReference>
<feature type="region of interest" description="Disordered" evidence="6">
    <location>
        <begin position="26"/>
        <end position="47"/>
    </location>
</feature>
<evidence type="ECO:0000256" key="2">
    <source>
        <dbReference type="ARBA" id="ARBA00023239"/>
    </source>
</evidence>
<evidence type="ECO:0000256" key="5">
    <source>
        <dbReference type="RuleBase" id="RU003495"/>
    </source>
</evidence>
<sequence>MNRFLSIVLVFLVLFFTACSTRGQRVYSPQTPTKHYSSDRARHSSVMDKKTYSHPTMRPYVIRGIRYYPTVVSVGDRFDGRASWYGPKFHGKHTSNGEIYNMYDMTAAHKTLPMNTIVKVTNKTNGKSIVVRINDRGPFVDNRIIDLSKTGASKIDMIAAGTAPVKLEILGFEAKGKKKIPSKKELKKLPQKEIISEFALQIASFSRIEGALKMQEMHDNTDGYRTIIKDVESDRGRLFKVWLKGFKSEQEARDYKAQGHFKNAFIVRED</sequence>
<dbReference type="RefSeq" id="WP_021286407.1">
    <property type="nucleotide sequence ID" value="NZ_AUPZ01000002.1"/>
</dbReference>
<evidence type="ECO:0000256" key="4">
    <source>
        <dbReference type="HAMAP-Rule" id="MF_02071"/>
    </source>
</evidence>
<feature type="compositionally biased region" description="Polar residues" evidence="6">
    <location>
        <begin position="26"/>
        <end position="35"/>
    </location>
</feature>
<dbReference type="HAMAP" id="MF_02071">
    <property type="entry name" value="RlpA"/>
    <property type="match status" value="1"/>
</dbReference>
<keyword evidence="4" id="KW-0472">Membrane</keyword>
<dbReference type="PANTHER" id="PTHR34183">
    <property type="entry name" value="ENDOLYTIC PEPTIDOGLYCAN TRANSGLYCOSYLASE RLPA"/>
    <property type="match status" value="1"/>
</dbReference>
<dbReference type="GO" id="GO:0008932">
    <property type="term" value="F:lytic endotransglycosylase activity"/>
    <property type="evidence" value="ECO:0007669"/>
    <property type="project" value="UniProtKB-UniRule"/>
</dbReference>
<protein>
    <recommendedName>
        <fullName evidence="4">Probable endolytic peptidoglycan transglycosylase RlpA</fullName>
        <ecNumber evidence="4">4.2.2.-</ecNumber>
    </recommendedName>
</protein>
<dbReference type="PROSITE" id="PS51724">
    <property type="entry name" value="SPOR"/>
    <property type="match status" value="1"/>
</dbReference>
<dbReference type="Pfam" id="PF05036">
    <property type="entry name" value="SPOR"/>
    <property type="match status" value="1"/>
</dbReference>
<comment type="similarity">
    <text evidence="4 5">Belongs to the RlpA family.</text>
</comment>
<keyword evidence="3 4" id="KW-0961">Cell wall biogenesis/degradation</keyword>
<dbReference type="AlphaFoldDB" id="T0KTG6"/>
<dbReference type="EMBL" id="AUPZ01000002">
    <property type="protein sequence ID" value="EQB40279.1"/>
    <property type="molecule type" value="Genomic_DNA"/>
</dbReference>
<dbReference type="PROSITE" id="PS51257">
    <property type="entry name" value="PROKAR_LIPOPROTEIN"/>
    <property type="match status" value="1"/>
</dbReference>
<dbReference type="PATRIC" id="fig|1172190.3.peg.118"/>
<dbReference type="NCBIfam" id="TIGR00413">
    <property type="entry name" value="rlpA"/>
    <property type="match status" value="1"/>
</dbReference>
<dbReference type="Pfam" id="PF03330">
    <property type="entry name" value="DPBB_1"/>
    <property type="match status" value="1"/>
</dbReference>
<dbReference type="Proteomes" id="UP000015520">
    <property type="component" value="Unassembled WGS sequence"/>
</dbReference>
<name>T0KTG6_9BACT</name>
<dbReference type="InterPro" id="IPR007730">
    <property type="entry name" value="SPOR-like_dom"/>
</dbReference>
<dbReference type="PANTHER" id="PTHR34183:SF1">
    <property type="entry name" value="ENDOLYTIC PEPTIDOGLYCAN TRANSGLYCOSYLASE RLPA"/>
    <property type="match status" value="1"/>
</dbReference>
<dbReference type="GO" id="GO:0005886">
    <property type="term" value="C:plasma membrane"/>
    <property type="evidence" value="ECO:0007669"/>
    <property type="project" value="UniProtKB-SubCell"/>
</dbReference>
<keyword evidence="2 4" id="KW-0456">Lyase</keyword>
<dbReference type="SUPFAM" id="SSF50685">
    <property type="entry name" value="Barwin-like endoglucanases"/>
    <property type="match status" value="1"/>
</dbReference>
<keyword evidence="4" id="KW-0564">Palmitate</keyword>
<dbReference type="GO" id="GO:0042834">
    <property type="term" value="F:peptidoglycan binding"/>
    <property type="evidence" value="ECO:0007669"/>
    <property type="project" value="InterPro"/>
</dbReference>
<keyword evidence="1" id="KW-0732">Signal</keyword>
<dbReference type="eggNOG" id="COG0797">
    <property type="taxonomic scope" value="Bacteria"/>
</dbReference>
<dbReference type="GO" id="GO:0000270">
    <property type="term" value="P:peptidoglycan metabolic process"/>
    <property type="evidence" value="ECO:0007669"/>
    <property type="project" value="UniProtKB-UniRule"/>
</dbReference>
<evidence type="ECO:0000256" key="1">
    <source>
        <dbReference type="ARBA" id="ARBA00022729"/>
    </source>
</evidence>
<evidence type="ECO:0000313" key="9">
    <source>
        <dbReference type="Proteomes" id="UP000015520"/>
    </source>
</evidence>
<comment type="caution">
    <text evidence="8">The sequence shown here is derived from an EMBL/GenBank/DDBJ whole genome shotgun (WGS) entry which is preliminary data.</text>
</comment>
<evidence type="ECO:0000259" key="7">
    <source>
        <dbReference type="PROSITE" id="PS51724"/>
    </source>
</evidence>